<keyword evidence="3 6" id="KW-0378">Hydrolase</keyword>
<dbReference type="GO" id="GO:0008237">
    <property type="term" value="F:metallopeptidase activity"/>
    <property type="evidence" value="ECO:0007669"/>
    <property type="project" value="UniProtKB-KW"/>
</dbReference>
<feature type="domain" description="Peptidase M10 metallopeptidase" evidence="5">
    <location>
        <begin position="47"/>
        <end position="182"/>
    </location>
</feature>
<evidence type="ECO:0000256" key="2">
    <source>
        <dbReference type="ARBA" id="ARBA00022723"/>
    </source>
</evidence>
<dbReference type="InterPro" id="IPR024079">
    <property type="entry name" value="MetalloPept_cat_dom_sf"/>
</dbReference>
<reference evidence="7" key="1">
    <citation type="journal article" date="2019" name="Int. J. Syst. Evol. Microbiol.">
        <title>The Global Catalogue of Microorganisms (GCM) 10K type strain sequencing project: providing services to taxonomists for standard genome sequencing and annotation.</title>
        <authorList>
            <consortium name="The Broad Institute Genomics Platform"/>
            <consortium name="The Broad Institute Genome Sequencing Center for Infectious Disease"/>
            <person name="Wu L."/>
            <person name="Ma J."/>
        </authorList>
    </citation>
    <scope>NUCLEOTIDE SEQUENCE [LARGE SCALE GENOMIC DNA]</scope>
    <source>
        <strain evidence="7">CCM 8979</strain>
    </source>
</reference>
<keyword evidence="2" id="KW-0479">Metal-binding</keyword>
<keyword evidence="6" id="KW-0482">Metalloprotease</keyword>
<dbReference type="InterPro" id="IPR001818">
    <property type="entry name" value="Pept_M10_metallopeptidase"/>
</dbReference>
<evidence type="ECO:0000256" key="3">
    <source>
        <dbReference type="ARBA" id="ARBA00022801"/>
    </source>
</evidence>
<accession>A0ABW4D282</accession>
<evidence type="ECO:0000259" key="5">
    <source>
        <dbReference type="Pfam" id="PF00413"/>
    </source>
</evidence>
<dbReference type="Proteomes" id="UP001597189">
    <property type="component" value="Unassembled WGS sequence"/>
</dbReference>
<evidence type="ECO:0000256" key="1">
    <source>
        <dbReference type="ARBA" id="ARBA00022670"/>
    </source>
</evidence>
<gene>
    <name evidence="6" type="ORF">ACFQ44_08420</name>
</gene>
<proteinExistence type="predicted"/>
<name>A0ABW4D282_9LACO</name>
<keyword evidence="4" id="KW-0862">Zinc</keyword>
<sequence length="191" mass="21013">MLRNWYRGVLTIVTTVLLLITQIGGSIALAAGVTPFGPERFAENQATYVITTKSNYYRKIWESAISAWNHTGAFHFKAGTKGNAQIDLTTASVAQAKTLGEDVGLTEYTANRDYLRKVSATLNPTLLTAYGYSRSDDLHVAEHELGHTMGLAHNPSKKSVMYYRNRAVGIQKVDIEGVELRYKTPAGQSAE</sequence>
<dbReference type="SUPFAM" id="SSF55486">
    <property type="entry name" value="Metalloproteases ('zincins'), catalytic domain"/>
    <property type="match status" value="1"/>
</dbReference>
<organism evidence="6 7">
    <name type="scientific">Levilactobacillus lanxiensis</name>
    <dbReference type="NCBI Taxonomy" id="2799568"/>
    <lineage>
        <taxon>Bacteria</taxon>
        <taxon>Bacillati</taxon>
        <taxon>Bacillota</taxon>
        <taxon>Bacilli</taxon>
        <taxon>Lactobacillales</taxon>
        <taxon>Lactobacillaceae</taxon>
        <taxon>Levilactobacillus</taxon>
    </lineage>
</organism>
<dbReference type="EC" id="3.4.24.-" evidence="6"/>
<dbReference type="Pfam" id="PF00413">
    <property type="entry name" value="Peptidase_M10"/>
    <property type="match status" value="1"/>
</dbReference>
<evidence type="ECO:0000313" key="6">
    <source>
        <dbReference type="EMBL" id="MFD1455696.1"/>
    </source>
</evidence>
<evidence type="ECO:0000313" key="7">
    <source>
        <dbReference type="Proteomes" id="UP001597189"/>
    </source>
</evidence>
<protein>
    <submittedName>
        <fullName evidence="6">Matrixin family metalloprotease</fullName>
        <ecNumber evidence="6">3.4.24.-</ecNumber>
    </submittedName>
</protein>
<keyword evidence="1" id="KW-0645">Protease</keyword>
<dbReference type="RefSeq" id="WP_203645718.1">
    <property type="nucleotide sequence ID" value="NZ_BOLN01000006.1"/>
</dbReference>
<comment type="caution">
    <text evidence="6">The sequence shown here is derived from an EMBL/GenBank/DDBJ whole genome shotgun (WGS) entry which is preliminary data.</text>
</comment>
<dbReference type="Gene3D" id="3.40.390.10">
    <property type="entry name" value="Collagenase (Catalytic Domain)"/>
    <property type="match status" value="1"/>
</dbReference>
<keyword evidence="7" id="KW-1185">Reference proteome</keyword>
<dbReference type="EMBL" id="JBHTOD010000006">
    <property type="protein sequence ID" value="MFD1455696.1"/>
    <property type="molecule type" value="Genomic_DNA"/>
</dbReference>
<evidence type="ECO:0000256" key="4">
    <source>
        <dbReference type="ARBA" id="ARBA00022833"/>
    </source>
</evidence>